<dbReference type="GO" id="GO:0004252">
    <property type="term" value="F:serine-type endopeptidase activity"/>
    <property type="evidence" value="ECO:0007669"/>
    <property type="project" value="TreeGrafter"/>
</dbReference>
<evidence type="ECO:0000313" key="7">
    <source>
        <dbReference type="Proteomes" id="UP000053558"/>
    </source>
</evidence>
<dbReference type="InterPro" id="IPR029058">
    <property type="entry name" value="AB_hydrolase_fold"/>
</dbReference>
<feature type="compositionally biased region" description="Basic and acidic residues" evidence="4">
    <location>
        <begin position="138"/>
        <end position="163"/>
    </location>
</feature>
<dbReference type="GeneID" id="19210538"/>
<dbReference type="AlphaFoldDB" id="A0A5M3ML24"/>
<dbReference type="SUPFAM" id="SSF53474">
    <property type="entry name" value="alpha/beta-Hydrolases"/>
    <property type="match status" value="1"/>
</dbReference>
<dbReference type="InterPro" id="IPR001375">
    <property type="entry name" value="Peptidase_S9_cat"/>
</dbReference>
<dbReference type="Proteomes" id="UP000053558">
    <property type="component" value="Unassembled WGS sequence"/>
</dbReference>
<reference evidence="7" key="1">
    <citation type="journal article" date="2012" name="Science">
        <title>The Paleozoic origin of enzymatic lignin decomposition reconstructed from 31 fungal genomes.</title>
        <authorList>
            <person name="Floudas D."/>
            <person name="Binder M."/>
            <person name="Riley R."/>
            <person name="Barry K."/>
            <person name="Blanchette R.A."/>
            <person name="Henrissat B."/>
            <person name="Martinez A.T."/>
            <person name="Otillar R."/>
            <person name="Spatafora J.W."/>
            <person name="Yadav J.S."/>
            <person name="Aerts A."/>
            <person name="Benoit I."/>
            <person name="Boyd A."/>
            <person name="Carlson A."/>
            <person name="Copeland A."/>
            <person name="Coutinho P.M."/>
            <person name="de Vries R.P."/>
            <person name="Ferreira P."/>
            <person name="Findley K."/>
            <person name="Foster B."/>
            <person name="Gaskell J."/>
            <person name="Glotzer D."/>
            <person name="Gorecki P."/>
            <person name="Heitman J."/>
            <person name="Hesse C."/>
            <person name="Hori C."/>
            <person name="Igarashi K."/>
            <person name="Jurgens J.A."/>
            <person name="Kallen N."/>
            <person name="Kersten P."/>
            <person name="Kohler A."/>
            <person name="Kuees U."/>
            <person name="Kumar T.K.A."/>
            <person name="Kuo A."/>
            <person name="LaButti K."/>
            <person name="Larrondo L.F."/>
            <person name="Lindquist E."/>
            <person name="Ling A."/>
            <person name="Lombard V."/>
            <person name="Lucas S."/>
            <person name="Lundell T."/>
            <person name="Martin R."/>
            <person name="McLaughlin D.J."/>
            <person name="Morgenstern I."/>
            <person name="Morin E."/>
            <person name="Murat C."/>
            <person name="Nagy L.G."/>
            <person name="Nolan M."/>
            <person name="Ohm R.A."/>
            <person name="Patyshakuliyeva A."/>
            <person name="Rokas A."/>
            <person name="Ruiz-Duenas F.J."/>
            <person name="Sabat G."/>
            <person name="Salamov A."/>
            <person name="Samejima M."/>
            <person name="Schmutz J."/>
            <person name="Slot J.C."/>
            <person name="St John F."/>
            <person name="Stenlid J."/>
            <person name="Sun H."/>
            <person name="Sun S."/>
            <person name="Syed K."/>
            <person name="Tsang A."/>
            <person name="Wiebenga A."/>
            <person name="Young D."/>
            <person name="Pisabarro A."/>
            <person name="Eastwood D.C."/>
            <person name="Martin F."/>
            <person name="Cullen D."/>
            <person name="Grigoriev I.V."/>
            <person name="Hibbett D.S."/>
        </authorList>
    </citation>
    <scope>NUCLEOTIDE SEQUENCE [LARGE SCALE GENOMIC DNA]</scope>
    <source>
        <strain evidence="7">RWD-64-598 SS2</strain>
    </source>
</reference>
<evidence type="ECO:0000256" key="2">
    <source>
        <dbReference type="ARBA" id="ARBA00022801"/>
    </source>
</evidence>
<dbReference type="PANTHER" id="PTHR42776">
    <property type="entry name" value="SERINE PEPTIDASE S9 FAMILY MEMBER"/>
    <property type="match status" value="1"/>
</dbReference>
<dbReference type="EMBL" id="JH711580">
    <property type="protein sequence ID" value="EIW79932.1"/>
    <property type="molecule type" value="Genomic_DNA"/>
</dbReference>
<evidence type="ECO:0000256" key="1">
    <source>
        <dbReference type="ARBA" id="ARBA00010040"/>
    </source>
</evidence>
<dbReference type="GO" id="GO:0006508">
    <property type="term" value="P:proteolysis"/>
    <property type="evidence" value="ECO:0007669"/>
    <property type="project" value="InterPro"/>
</dbReference>
<keyword evidence="2 6" id="KW-0378">Hydrolase</keyword>
<dbReference type="PANTHER" id="PTHR42776:SF27">
    <property type="entry name" value="DIPEPTIDYL PEPTIDASE FAMILY MEMBER 6"/>
    <property type="match status" value="1"/>
</dbReference>
<dbReference type="KEGG" id="cput:CONPUDRAFT_83165"/>
<keyword evidence="7" id="KW-1185">Reference proteome</keyword>
<evidence type="ECO:0000256" key="4">
    <source>
        <dbReference type="SAM" id="MobiDB-lite"/>
    </source>
</evidence>
<dbReference type="RefSeq" id="XP_007770255.1">
    <property type="nucleotide sequence ID" value="XM_007772065.1"/>
</dbReference>
<proteinExistence type="inferred from homology"/>
<accession>A0A5M3ML24</accession>
<dbReference type="OrthoDB" id="43744at2759"/>
<feature type="region of interest" description="Disordered" evidence="4">
    <location>
        <begin position="136"/>
        <end position="163"/>
    </location>
</feature>
<evidence type="ECO:0000313" key="6">
    <source>
        <dbReference type="EMBL" id="EIW79932.1"/>
    </source>
</evidence>
<protein>
    <recommendedName>
        <fullName evidence="3">Dipeptidyl-peptidase V</fullName>
    </recommendedName>
</protein>
<comment type="caution">
    <text evidence="6">The sequence shown here is derived from an EMBL/GenBank/DDBJ whole genome shotgun (WGS) entry which is preliminary data.</text>
</comment>
<evidence type="ECO:0000259" key="5">
    <source>
        <dbReference type="Pfam" id="PF00326"/>
    </source>
</evidence>
<name>A0A5M3ML24_CONPW</name>
<sequence length="163" mass="17694">MIYPNVRGSSGYGKSFLAADDIEKREDAIKDIGALLDHIHQNMGKELEPSRIAVMGGSYGGFMVFSSLVHFSSKLTCGLSNFGMTHLPSFLENTAAMRRAARRREYGDESDPKIRAFLEHVSPISGADRISAPTLITHGEDDTRVPLAEGADRLGGLREGGAR</sequence>
<dbReference type="Gene3D" id="3.40.50.1820">
    <property type="entry name" value="alpha/beta hydrolase"/>
    <property type="match status" value="1"/>
</dbReference>
<dbReference type="Pfam" id="PF00326">
    <property type="entry name" value="Peptidase_S9"/>
    <property type="match status" value="1"/>
</dbReference>
<evidence type="ECO:0000256" key="3">
    <source>
        <dbReference type="ARBA" id="ARBA00032829"/>
    </source>
</evidence>
<organism evidence="6 7">
    <name type="scientific">Coniophora puteana (strain RWD-64-598)</name>
    <name type="common">Brown rot fungus</name>
    <dbReference type="NCBI Taxonomy" id="741705"/>
    <lineage>
        <taxon>Eukaryota</taxon>
        <taxon>Fungi</taxon>
        <taxon>Dikarya</taxon>
        <taxon>Basidiomycota</taxon>
        <taxon>Agaricomycotina</taxon>
        <taxon>Agaricomycetes</taxon>
        <taxon>Agaricomycetidae</taxon>
        <taxon>Boletales</taxon>
        <taxon>Coniophorineae</taxon>
        <taxon>Coniophoraceae</taxon>
        <taxon>Coniophora</taxon>
    </lineage>
</organism>
<feature type="domain" description="Peptidase S9 prolyl oligopeptidase catalytic" evidence="5">
    <location>
        <begin position="2"/>
        <end position="158"/>
    </location>
</feature>
<comment type="similarity">
    <text evidence="1">Belongs to the peptidase S9C family.</text>
</comment>
<gene>
    <name evidence="6" type="ORF">CONPUDRAFT_83165</name>
</gene>